<dbReference type="AlphaFoldDB" id="A0A1M6TFQ7"/>
<name>A0A1M6TFQ7_9FLAO</name>
<organism evidence="1 2">
    <name type="scientific">Epilithonimonas mollis</name>
    <dbReference type="NCBI Taxonomy" id="216903"/>
    <lineage>
        <taxon>Bacteria</taxon>
        <taxon>Pseudomonadati</taxon>
        <taxon>Bacteroidota</taxon>
        <taxon>Flavobacteriia</taxon>
        <taxon>Flavobacteriales</taxon>
        <taxon>Weeksellaceae</taxon>
        <taxon>Chryseobacterium group</taxon>
        <taxon>Epilithonimonas</taxon>
    </lineage>
</organism>
<dbReference type="EMBL" id="FRAM01000003">
    <property type="protein sequence ID" value="SHK55773.1"/>
    <property type="molecule type" value="Genomic_DNA"/>
</dbReference>
<gene>
    <name evidence="1" type="ORF">SAMN05444371_2846</name>
</gene>
<evidence type="ECO:0000313" key="2">
    <source>
        <dbReference type="Proteomes" id="UP000184498"/>
    </source>
</evidence>
<sequence length="169" mass="20020">MEKKYGKLFFIIFFLYFSNSFSQEYLGGKKDDIASFFKLEKIKYEEEKIDENYSRFIMNSYDNEGGLREVSVLTFEKETEQTRCIMQVKIYSYSDDFYRELSELRYGQGFKATNYWDRNGFPVTQYALGKEASIQVIYSVVSRHDQDNDGKDDIVSDAFYLNTAQFITK</sequence>
<reference evidence="2" key="1">
    <citation type="submission" date="2016-11" db="EMBL/GenBank/DDBJ databases">
        <authorList>
            <person name="Varghese N."/>
            <person name="Submissions S."/>
        </authorList>
    </citation>
    <scope>NUCLEOTIDE SEQUENCE [LARGE SCALE GENOMIC DNA]</scope>
    <source>
        <strain evidence="2">DSM 18016</strain>
    </source>
</reference>
<dbReference type="RefSeq" id="WP_072999198.1">
    <property type="nucleotide sequence ID" value="NZ_FRAM01000003.1"/>
</dbReference>
<accession>A0A1M6TFQ7</accession>
<keyword evidence="2" id="KW-1185">Reference proteome</keyword>
<protein>
    <submittedName>
        <fullName evidence="1">Uncharacterized protein</fullName>
    </submittedName>
</protein>
<dbReference type="STRING" id="216903.SAMN05444371_2846"/>
<proteinExistence type="predicted"/>
<dbReference type="OrthoDB" id="9956464at2"/>
<dbReference type="Proteomes" id="UP000184498">
    <property type="component" value="Unassembled WGS sequence"/>
</dbReference>
<evidence type="ECO:0000313" key="1">
    <source>
        <dbReference type="EMBL" id="SHK55773.1"/>
    </source>
</evidence>